<dbReference type="Proteomes" id="UP000266313">
    <property type="component" value="Chromosome"/>
</dbReference>
<dbReference type="GO" id="GO:0032263">
    <property type="term" value="P:GMP salvage"/>
    <property type="evidence" value="ECO:0007669"/>
    <property type="project" value="TreeGrafter"/>
</dbReference>
<dbReference type="NCBIfam" id="NF006605">
    <property type="entry name" value="PRK09162.1"/>
    <property type="match status" value="1"/>
</dbReference>
<protein>
    <submittedName>
        <fullName evidence="4">Phosphoribosyltransferase</fullName>
    </submittedName>
</protein>
<evidence type="ECO:0000313" key="5">
    <source>
        <dbReference type="Proteomes" id="UP000266313"/>
    </source>
</evidence>
<dbReference type="InterPro" id="IPR050408">
    <property type="entry name" value="HGPRT"/>
</dbReference>
<evidence type="ECO:0000256" key="2">
    <source>
        <dbReference type="ARBA" id="ARBA00049402"/>
    </source>
</evidence>
<dbReference type="GO" id="GO:0000287">
    <property type="term" value="F:magnesium ion binding"/>
    <property type="evidence" value="ECO:0007669"/>
    <property type="project" value="TreeGrafter"/>
</dbReference>
<dbReference type="SUPFAM" id="SSF53271">
    <property type="entry name" value="PRTase-like"/>
    <property type="match status" value="1"/>
</dbReference>
<dbReference type="AlphaFoldDB" id="A0A250L0E5"/>
<dbReference type="Pfam" id="PF00156">
    <property type="entry name" value="Pribosyltran"/>
    <property type="match status" value="1"/>
</dbReference>
<proteinExistence type="predicted"/>
<keyword evidence="4" id="KW-0328">Glycosyltransferase</keyword>
<dbReference type="PANTHER" id="PTHR43340:SF1">
    <property type="entry name" value="HYPOXANTHINE PHOSPHORIBOSYLTRANSFERASE"/>
    <property type="match status" value="1"/>
</dbReference>
<dbReference type="InterPro" id="IPR000836">
    <property type="entry name" value="PRTase_dom"/>
</dbReference>
<keyword evidence="4" id="KW-0808">Transferase</keyword>
<dbReference type="Gene3D" id="3.40.50.2020">
    <property type="match status" value="1"/>
</dbReference>
<name>A0A250L0E5_9GAMM</name>
<comment type="catalytic activity">
    <reaction evidence="1">
        <text>GMP + diphosphate = guanine + 5-phospho-alpha-D-ribose 1-diphosphate</text>
        <dbReference type="Rhea" id="RHEA:25424"/>
        <dbReference type="ChEBI" id="CHEBI:16235"/>
        <dbReference type="ChEBI" id="CHEBI:33019"/>
        <dbReference type="ChEBI" id="CHEBI:58017"/>
        <dbReference type="ChEBI" id="CHEBI:58115"/>
        <dbReference type="EC" id="2.4.2.8"/>
    </reaction>
    <physiologicalReaction direction="right-to-left" evidence="1">
        <dbReference type="Rhea" id="RHEA:25426"/>
    </physiologicalReaction>
</comment>
<dbReference type="OrthoDB" id="9802824at2"/>
<gene>
    <name evidence="4" type="ORF">sS8_5294</name>
</gene>
<dbReference type="GO" id="GO:0006178">
    <property type="term" value="P:guanine salvage"/>
    <property type="evidence" value="ECO:0007669"/>
    <property type="project" value="TreeGrafter"/>
</dbReference>
<dbReference type="InterPro" id="IPR029057">
    <property type="entry name" value="PRTase-like"/>
</dbReference>
<dbReference type="RefSeq" id="WP_119632238.1">
    <property type="nucleotide sequence ID" value="NZ_AP017928.1"/>
</dbReference>
<organism evidence="4 5">
    <name type="scientific">Methylocaldum marinum</name>
    <dbReference type="NCBI Taxonomy" id="1432792"/>
    <lineage>
        <taxon>Bacteria</taxon>
        <taxon>Pseudomonadati</taxon>
        <taxon>Pseudomonadota</taxon>
        <taxon>Gammaproteobacteria</taxon>
        <taxon>Methylococcales</taxon>
        <taxon>Methylococcaceae</taxon>
        <taxon>Methylocaldum</taxon>
    </lineage>
</organism>
<feature type="domain" description="Phosphoribosyltransferase" evidence="3">
    <location>
        <begin position="21"/>
        <end position="166"/>
    </location>
</feature>
<dbReference type="GO" id="GO:0046100">
    <property type="term" value="P:hypoxanthine metabolic process"/>
    <property type="evidence" value="ECO:0007669"/>
    <property type="project" value="TreeGrafter"/>
</dbReference>
<keyword evidence="5" id="KW-1185">Reference proteome</keyword>
<sequence length="183" mass="20651">MNKSEEIERVLAEADCLFRESEIEATLDRMAAEITMLVGDKTPLLISVLNGGIIPTAMLALRLRFPLEMDSIKAGRYQGETSGSEIRWLLKPTIPLRGRTVLIIDDVLDEGITLAEIRKYCLEEGAEAVYTAVVVDKKLNKEKPCRADFIGVEAENRYLFGFGMDYKSFLRNWPGIFACKHVY</sequence>
<dbReference type="CDD" id="cd06223">
    <property type="entry name" value="PRTases_typeI"/>
    <property type="match status" value="1"/>
</dbReference>
<accession>A0A250L0E5</accession>
<dbReference type="GO" id="GO:0004422">
    <property type="term" value="F:hypoxanthine phosphoribosyltransferase activity"/>
    <property type="evidence" value="ECO:0007669"/>
    <property type="project" value="TreeGrafter"/>
</dbReference>
<dbReference type="PANTHER" id="PTHR43340">
    <property type="entry name" value="HYPOXANTHINE-GUANINE PHOSPHORIBOSYLTRANSFERASE"/>
    <property type="match status" value="1"/>
</dbReference>
<evidence type="ECO:0000256" key="1">
    <source>
        <dbReference type="ARBA" id="ARBA00048811"/>
    </source>
</evidence>
<evidence type="ECO:0000259" key="3">
    <source>
        <dbReference type="Pfam" id="PF00156"/>
    </source>
</evidence>
<dbReference type="GO" id="GO:0032264">
    <property type="term" value="P:IMP salvage"/>
    <property type="evidence" value="ECO:0007669"/>
    <property type="project" value="TreeGrafter"/>
</dbReference>
<reference evidence="4 5" key="1">
    <citation type="submission" date="2016-12" db="EMBL/GenBank/DDBJ databases">
        <title>Genome sequencing of Methylocaldum marinum.</title>
        <authorList>
            <person name="Takeuchi M."/>
            <person name="Kamagata Y."/>
            <person name="Hiraoka S."/>
            <person name="Oshima K."/>
            <person name="Hattori M."/>
            <person name="Iwasaki W."/>
        </authorList>
    </citation>
    <scope>NUCLEOTIDE SEQUENCE [LARGE SCALE GENOMIC DNA]</scope>
    <source>
        <strain evidence="4 5">S8</strain>
    </source>
</reference>
<dbReference type="EMBL" id="AP017928">
    <property type="protein sequence ID" value="BBA37214.1"/>
    <property type="molecule type" value="Genomic_DNA"/>
</dbReference>
<dbReference type="GO" id="GO:0005829">
    <property type="term" value="C:cytosol"/>
    <property type="evidence" value="ECO:0007669"/>
    <property type="project" value="TreeGrafter"/>
</dbReference>
<evidence type="ECO:0000313" key="4">
    <source>
        <dbReference type="EMBL" id="BBA37214.1"/>
    </source>
</evidence>
<comment type="catalytic activity">
    <reaction evidence="2">
        <text>IMP + diphosphate = hypoxanthine + 5-phospho-alpha-D-ribose 1-diphosphate</text>
        <dbReference type="Rhea" id="RHEA:17973"/>
        <dbReference type="ChEBI" id="CHEBI:17368"/>
        <dbReference type="ChEBI" id="CHEBI:33019"/>
        <dbReference type="ChEBI" id="CHEBI:58017"/>
        <dbReference type="ChEBI" id="CHEBI:58053"/>
        <dbReference type="EC" id="2.4.2.8"/>
    </reaction>
    <physiologicalReaction direction="right-to-left" evidence="2">
        <dbReference type="Rhea" id="RHEA:17975"/>
    </physiologicalReaction>
</comment>
<dbReference type="KEGG" id="mmai:sS8_5294"/>